<evidence type="ECO:0000313" key="7">
    <source>
        <dbReference type="Proteomes" id="UP000709295"/>
    </source>
</evidence>
<dbReference type="EMBL" id="JAENGY010001182">
    <property type="protein sequence ID" value="KAG6951637.1"/>
    <property type="molecule type" value="Genomic_DNA"/>
</dbReference>
<keyword evidence="3" id="KW-0274">FAD</keyword>
<dbReference type="PANTHER" id="PTHR43735">
    <property type="entry name" value="APOPTOSIS-INDUCING FACTOR 1"/>
    <property type="match status" value="1"/>
</dbReference>
<dbReference type="AlphaFoldDB" id="A0A8J5J1F9"/>
<keyword evidence="7" id="KW-1185">Reference proteome</keyword>
<evidence type="ECO:0000256" key="2">
    <source>
        <dbReference type="ARBA" id="ARBA00022630"/>
    </source>
</evidence>
<dbReference type="PANTHER" id="PTHR43735:SF3">
    <property type="entry name" value="FERROPTOSIS SUPPRESSOR PROTEIN 1"/>
    <property type="match status" value="1"/>
</dbReference>
<feature type="domain" description="FAD/NAD(P)-binding" evidence="5">
    <location>
        <begin position="58"/>
        <end position="252"/>
    </location>
</feature>
<accession>A0A8J5J1F9</accession>
<organism evidence="6 7">
    <name type="scientific">Phytophthora aleatoria</name>
    <dbReference type="NCBI Taxonomy" id="2496075"/>
    <lineage>
        <taxon>Eukaryota</taxon>
        <taxon>Sar</taxon>
        <taxon>Stramenopiles</taxon>
        <taxon>Oomycota</taxon>
        <taxon>Peronosporomycetes</taxon>
        <taxon>Peronosporales</taxon>
        <taxon>Peronosporaceae</taxon>
        <taxon>Phytophthora</taxon>
    </lineage>
</organism>
<dbReference type="Pfam" id="PF07992">
    <property type="entry name" value="Pyr_redox_2"/>
    <property type="match status" value="1"/>
</dbReference>
<name>A0A8J5J1F9_9STRA</name>
<evidence type="ECO:0000256" key="3">
    <source>
        <dbReference type="ARBA" id="ARBA00022827"/>
    </source>
</evidence>
<comment type="similarity">
    <text evidence="1">Belongs to the FAD-dependent oxidoreductase family.</text>
</comment>
<dbReference type="InterPro" id="IPR023753">
    <property type="entry name" value="FAD/NAD-binding_dom"/>
</dbReference>
<dbReference type="GO" id="GO:0005737">
    <property type="term" value="C:cytoplasm"/>
    <property type="evidence" value="ECO:0007669"/>
    <property type="project" value="TreeGrafter"/>
</dbReference>
<evidence type="ECO:0000256" key="4">
    <source>
        <dbReference type="ARBA" id="ARBA00023002"/>
    </source>
</evidence>
<keyword evidence="2" id="KW-0285">Flavoprotein</keyword>
<proteinExistence type="inferred from homology"/>
<comment type="caution">
    <text evidence="6">The sequence shown here is derived from an EMBL/GenBank/DDBJ whole genome shotgun (WGS) entry which is preliminary data.</text>
</comment>
<dbReference type="Proteomes" id="UP000709295">
    <property type="component" value="Unassembled WGS sequence"/>
</dbReference>
<sequence length="344" mass="37687">MTRIIIVGGGPAGISVAQALAKKVTTNDVTEVIDFEKSKYYYHSVGTPRAVVDADYTKKLVVPYDNAIAAEARTYTVPLKQPKNNIKRSTTEKMMAELHQQIGNVNSILIVGGGATGAGVAGEIKPKFPNKTVTIIEGKDKQLGTDNVHEKFRSRLLKFLKHLDVNVVLAERLTERLNGNSFERRTLRTDKGRELVSDIQLLCGGFSPTTELIKNLDAGLVTPQGLIKVNSKLQLDDARYSNIYALGDANNNSAPKHMLFVSQQGTHLGNELTVVARKTQENVRKDFPKVEVVPAMVPLDPNGGVSQLPFFGGMACGNFVARTFKSKEYFASFAWKNLNAEVPN</sequence>
<dbReference type="GO" id="GO:0050660">
    <property type="term" value="F:flavin adenine dinucleotide binding"/>
    <property type="evidence" value="ECO:0007669"/>
    <property type="project" value="TreeGrafter"/>
</dbReference>
<dbReference type="GO" id="GO:0004174">
    <property type="term" value="F:electron-transferring-flavoprotein dehydrogenase activity"/>
    <property type="evidence" value="ECO:0007669"/>
    <property type="project" value="TreeGrafter"/>
</dbReference>
<evidence type="ECO:0000313" key="6">
    <source>
        <dbReference type="EMBL" id="KAG6951637.1"/>
    </source>
</evidence>
<evidence type="ECO:0000256" key="1">
    <source>
        <dbReference type="ARBA" id="ARBA00006442"/>
    </source>
</evidence>
<evidence type="ECO:0000259" key="5">
    <source>
        <dbReference type="Pfam" id="PF07992"/>
    </source>
</evidence>
<keyword evidence="4" id="KW-0560">Oxidoreductase</keyword>
<reference evidence="6" key="1">
    <citation type="submission" date="2021-01" db="EMBL/GenBank/DDBJ databases">
        <title>Phytophthora aleatoria, a newly-described species from Pinus radiata is distinct from Phytophthora cactorum isolates based on comparative genomics.</title>
        <authorList>
            <person name="Mcdougal R."/>
            <person name="Panda P."/>
            <person name="Williams N."/>
            <person name="Studholme D.J."/>
        </authorList>
    </citation>
    <scope>NUCLEOTIDE SEQUENCE</scope>
    <source>
        <strain evidence="6">NZFS 4037</strain>
    </source>
</reference>
<gene>
    <name evidence="6" type="ORF">JG688_00013644</name>
</gene>
<protein>
    <recommendedName>
        <fullName evidence="5">FAD/NAD(P)-binding domain-containing protein</fullName>
    </recommendedName>
</protein>